<organism evidence="2 3">
    <name type="scientific">Gemmatimonas aurantiaca</name>
    <dbReference type="NCBI Taxonomy" id="173480"/>
    <lineage>
        <taxon>Bacteria</taxon>
        <taxon>Pseudomonadati</taxon>
        <taxon>Gemmatimonadota</taxon>
        <taxon>Gemmatimonadia</taxon>
        <taxon>Gemmatimonadales</taxon>
        <taxon>Gemmatimonadaceae</taxon>
        <taxon>Gemmatimonas</taxon>
    </lineage>
</organism>
<evidence type="ECO:0000256" key="1">
    <source>
        <dbReference type="SAM" id="MobiDB-lite"/>
    </source>
</evidence>
<dbReference type="OMA" id="GECYRIL"/>
<dbReference type="SUPFAM" id="SSF50475">
    <property type="entry name" value="FMN-binding split barrel"/>
    <property type="match status" value="1"/>
</dbReference>
<feature type="region of interest" description="Disordered" evidence="1">
    <location>
        <begin position="142"/>
        <end position="162"/>
    </location>
</feature>
<evidence type="ECO:0000313" key="3">
    <source>
        <dbReference type="Proteomes" id="UP000264071"/>
    </source>
</evidence>
<comment type="caution">
    <text evidence="2">The sequence shown here is derived from an EMBL/GenBank/DDBJ whole genome shotgun (WGS) entry which is preliminary data.</text>
</comment>
<dbReference type="Gene3D" id="2.30.110.10">
    <property type="entry name" value="Electron Transport, Fmn-binding Protein, Chain A"/>
    <property type="match status" value="1"/>
</dbReference>
<dbReference type="Proteomes" id="UP000264071">
    <property type="component" value="Unassembled WGS sequence"/>
</dbReference>
<dbReference type="InterPro" id="IPR024747">
    <property type="entry name" value="Pyridox_Oxase-rel"/>
</dbReference>
<sequence length="162" mass="17937">MSINPQFHILNVAECEALLAAHHVGRLAYTFRDRVDIAPVHYVYREGWIYGRTGSGAKVDVLAHHPWVAFEVDEVDALYRWRSVVVHGRIEMLDPDGTPPDRERYEIGLAAVRSLSPAALTLDDPSPLRDILFRLPTHEMTGRAATDDGADTVPVSDPASGV</sequence>
<evidence type="ECO:0000313" key="2">
    <source>
        <dbReference type="EMBL" id="HCT57433.1"/>
    </source>
</evidence>
<proteinExistence type="predicted"/>
<dbReference type="AlphaFoldDB" id="A0A3D4V8H7"/>
<dbReference type="EMBL" id="DPIY01000009">
    <property type="protein sequence ID" value="HCT57433.1"/>
    <property type="molecule type" value="Genomic_DNA"/>
</dbReference>
<gene>
    <name evidence="2" type="ORF">DGD08_09515</name>
</gene>
<dbReference type="InterPro" id="IPR012349">
    <property type="entry name" value="Split_barrel_FMN-bd"/>
</dbReference>
<accession>A0A3D4V8H7</accession>
<reference evidence="2 3" key="1">
    <citation type="journal article" date="2018" name="Nat. Biotechnol.">
        <title>A standardized bacterial taxonomy based on genome phylogeny substantially revises the tree of life.</title>
        <authorList>
            <person name="Parks D.H."/>
            <person name="Chuvochina M."/>
            <person name="Waite D.W."/>
            <person name="Rinke C."/>
            <person name="Skarshewski A."/>
            <person name="Chaumeil P.A."/>
            <person name="Hugenholtz P."/>
        </authorList>
    </citation>
    <scope>NUCLEOTIDE SEQUENCE [LARGE SCALE GENOMIC DNA]</scope>
    <source>
        <strain evidence="2">UBA8844</strain>
    </source>
</reference>
<name>A0A3D4V8H7_9BACT</name>
<dbReference type="Pfam" id="PF12900">
    <property type="entry name" value="Pyridox_ox_2"/>
    <property type="match status" value="1"/>
</dbReference>
<protein>
    <submittedName>
        <fullName evidence="2">Pyridoxamine 5'-phosphate oxidase family protein</fullName>
    </submittedName>
</protein>